<dbReference type="InterPro" id="IPR044862">
    <property type="entry name" value="Pro_4_hyd_alph_FE2OG_OXY"/>
</dbReference>
<name>A0A9W7DSW6_9STRA</name>
<dbReference type="GO" id="GO:0046872">
    <property type="term" value="F:metal ion binding"/>
    <property type="evidence" value="ECO:0007669"/>
    <property type="project" value="UniProtKB-KW"/>
</dbReference>
<dbReference type="PANTHER" id="PTHR10869">
    <property type="entry name" value="PROLYL 4-HYDROXYLASE ALPHA SUBUNIT"/>
    <property type="match status" value="1"/>
</dbReference>
<dbReference type="GO" id="GO:0005783">
    <property type="term" value="C:endoplasmic reticulum"/>
    <property type="evidence" value="ECO:0007669"/>
    <property type="project" value="TreeGrafter"/>
</dbReference>
<evidence type="ECO:0000313" key="5">
    <source>
        <dbReference type="Proteomes" id="UP001165082"/>
    </source>
</evidence>
<gene>
    <name evidence="4" type="ORF">TrRE_jg11554</name>
</gene>
<sequence>MSLLFPSSSHLHEDYQLISYPPGGQFTWHMDNVPSRSSNGGDRVATCLFYLTSNPPPSGTSFMHVLPDGVNQLTVEPKAGDAVVWFNRYEGEVDDRAVHRGGEAKGVKNAAQVWVH</sequence>
<reference evidence="4" key="1">
    <citation type="submission" date="2022-07" db="EMBL/GenBank/DDBJ databases">
        <title>Genome analysis of Parmales, a sister group of diatoms, reveals the evolutionary specialization of diatoms from phago-mixotrophs to photoautotrophs.</title>
        <authorList>
            <person name="Ban H."/>
            <person name="Sato S."/>
            <person name="Yoshikawa S."/>
            <person name="Kazumasa Y."/>
            <person name="Nakamura Y."/>
            <person name="Ichinomiya M."/>
            <person name="Saitoh K."/>
            <person name="Sato N."/>
            <person name="Blanc-Mathieu R."/>
            <person name="Endo H."/>
            <person name="Kuwata A."/>
            <person name="Ogata H."/>
        </authorList>
    </citation>
    <scope>NUCLEOTIDE SEQUENCE</scope>
</reference>
<feature type="domain" description="Fe2OG dioxygenase" evidence="3">
    <location>
        <begin position="11"/>
        <end position="116"/>
    </location>
</feature>
<evidence type="ECO:0000313" key="4">
    <source>
        <dbReference type="EMBL" id="GMH49528.1"/>
    </source>
</evidence>
<keyword evidence="2" id="KW-0408">Iron</keyword>
<dbReference type="Pfam" id="PF13640">
    <property type="entry name" value="2OG-FeII_Oxy_3"/>
    <property type="match status" value="1"/>
</dbReference>
<dbReference type="InterPro" id="IPR005123">
    <property type="entry name" value="Oxoglu/Fe-dep_dioxygenase_dom"/>
</dbReference>
<dbReference type="SUPFAM" id="SSF51197">
    <property type="entry name" value="Clavaminate synthase-like"/>
    <property type="match status" value="1"/>
</dbReference>
<accession>A0A9W7DSW6</accession>
<proteinExistence type="predicted"/>
<dbReference type="AlphaFoldDB" id="A0A9W7DSW6"/>
<comment type="caution">
    <text evidence="4">The sequence shown here is derived from an EMBL/GenBank/DDBJ whole genome shotgun (WGS) entry which is preliminary data.</text>
</comment>
<dbReference type="GO" id="GO:0004656">
    <property type="term" value="F:procollagen-proline 4-dioxygenase activity"/>
    <property type="evidence" value="ECO:0007669"/>
    <property type="project" value="TreeGrafter"/>
</dbReference>
<dbReference type="PANTHER" id="PTHR10869:SF246">
    <property type="entry name" value="TRANSMEMBRANE PROLYL 4-HYDROXYLASE"/>
    <property type="match status" value="1"/>
</dbReference>
<evidence type="ECO:0000256" key="1">
    <source>
        <dbReference type="ARBA" id="ARBA00022723"/>
    </source>
</evidence>
<organism evidence="4 5">
    <name type="scientific">Triparma retinervis</name>
    <dbReference type="NCBI Taxonomy" id="2557542"/>
    <lineage>
        <taxon>Eukaryota</taxon>
        <taxon>Sar</taxon>
        <taxon>Stramenopiles</taxon>
        <taxon>Ochrophyta</taxon>
        <taxon>Bolidophyceae</taxon>
        <taxon>Parmales</taxon>
        <taxon>Triparmaceae</taxon>
        <taxon>Triparma</taxon>
    </lineage>
</organism>
<dbReference type="Gene3D" id="2.60.120.620">
    <property type="entry name" value="q2cbj1_9rhob like domain"/>
    <property type="match status" value="1"/>
</dbReference>
<evidence type="ECO:0000256" key="2">
    <source>
        <dbReference type="ARBA" id="ARBA00023004"/>
    </source>
</evidence>
<evidence type="ECO:0000259" key="3">
    <source>
        <dbReference type="PROSITE" id="PS51471"/>
    </source>
</evidence>
<dbReference type="InterPro" id="IPR045054">
    <property type="entry name" value="P4HA-like"/>
</dbReference>
<dbReference type="OrthoDB" id="420380at2759"/>
<dbReference type="PROSITE" id="PS51471">
    <property type="entry name" value="FE2OG_OXY"/>
    <property type="match status" value="1"/>
</dbReference>
<feature type="non-terminal residue" evidence="4">
    <location>
        <position position="116"/>
    </location>
</feature>
<dbReference type="EMBL" id="BRXZ01004471">
    <property type="protein sequence ID" value="GMH49528.1"/>
    <property type="molecule type" value="Genomic_DNA"/>
</dbReference>
<keyword evidence="1" id="KW-0479">Metal-binding</keyword>
<dbReference type="Proteomes" id="UP001165082">
    <property type="component" value="Unassembled WGS sequence"/>
</dbReference>
<protein>
    <recommendedName>
        <fullName evidence="3">Fe2OG dioxygenase domain-containing protein</fullName>
    </recommendedName>
</protein>
<keyword evidence="5" id="KW-1185">Reference proteome</keyword>